<name>A0ACC2VMF5_9TREE</name>
<protein>
    <submittedName>
        <fullName evidence="1">Uncharacterized protein</fullName>
    </submittedName>
</protein>
<evidence type="ECO:0000313" key="1">
    <source>
        <dbReference type="EMBL" id="KAJ9100265.1"/>
    </source>
</evidence>
<gene>
    <name evidence="1" type="ORF">QFC19_005618</name>
</gene>
<comment type="caution">
    <text evidence="1">The sequence shown here is derived from an EMBL/GenBank/DDBJ whole genome shotgun (WGS) entry which is preliminary data.</text>
</comment>
<sequence length="347" mass="38840">MSVSSLLEQIQKRGKVVSRPPEAGLSSKSTQNQENRPANTSKLASSSQPAQRQNRTVDPVVARLKEARRLEMEQKEASRKEAGKQTNKKIGARKSSGSSTTSSSANGKSYGQPKTSSTAQNASVAPAARKKVNYKDLMKKATTIDNSKLSLKIKAKSLLPPNRLPPIRSPPIRLHSRPEQPEPSKPLALTSKSVVSSVSGRQLHSTDRQKANKNGPKKPETSSRPLPRAPLPVRQPSAKLSQSLSSRRTNDKEDDSDMLSFLASDDEEERNQDYDRDEIWAMFNRGKKRADYERYDDYDSDDMEATGAEILAEEMRSKRTAELEDRREMEEELRLKALKRQRKQKNG</sequence>
<dbReference type="Proteomes" id="UP001241377">
    <property type="component" value="Unassembled WGS sequence"/>
</dbReference>
<organism evidence="1 2">
    <name type="scientific">Naganishia cerealis</name>
    <dbReference type="NCBI Taxonomy" id="610337"/>
    <lineage>
        <taxon>Eukaryota</taxon>
        <taxon>Fungi</taxon>
        <taxon>Dikarya</taxon>
        <taxon>Basidiomycota</taxon>
        <taxon>Agaricomycotina</taxon>
        <taxon>Tremellomycetes</taxon>
        <taxon>Filobasidiales</taxon>
        <taxon>Filobasidiaceae</taxon>
        <taxon>Naganishia</taxon>
    </lineage>
</organism>
<proteinExistence type="predicted"/>
<accession>A0ACC2VMF5</accession>
<evidence type="ECO:0000313" key="2">
    <source>
        <dbReference type="Proteomes" id="UP001241377"/>
    </source>
</evidence>
<dbReference type="EMBL" id="JASBWR010000064">
    <property type="protein sequence ID" value="KAJ9100265.1"/>
    <property type="molecule type" value="Genomic_DNA"/>
</dbReference>
<reference evidence="1" key="1">
    <citation type="submission" date="2023-04" db="EMBL/GenBank/DDBJ databases">
        <title>Draft Genome sequencing of Naganishia species isolated from polar environments using Oxford Nanopore Technology.</title>
        <authorList>
            <person name="Leo P."/>
            <person name="Venkateswaran K."/>
        </authorList>
    </citation>
    <scope>NUCLEOTIDE SEQUENCE</scope>
    <source>
        <strain evidence="1">MNA-CCFEE 5261</strain>
    </source>
</reference>
<keyword evidence="2" id="KW-1185">Reference proteome</keyword>